<dbReference type="Proteomes" id="UP000037751">
    <property type="component" value="Unassembled WGS sequence"/>
</dbReference>
<dbReference type="GO" id="GO:0005869">
    <property type="term" value="C:dynactin complex"/>
    <property type="evidence" value="ECO:0007669"/>
    <property type="project" value="InterPro"/>
</dbReference>
<dbReference type="InterPro" id="IPR009991">
    <property type="entry name" value="DCTN3"/>
</dbReference>
<dbReference type="AlphaFoldDB" id="A0A0M9VQL1"/>
<dbReference type="STRING" id="77020.A0A0M9VQL1"/>
<dbReference type="RefSeq" id="XP_017993294.1">
    <property type="nucleotide sequence ID" value="XM_018136836.1"/>
</dbReference>
<dbReference type="OrthoDB" id="16729at2759"/>
<reference evidence="1 2" key="1">
    <citation type="submission" date="2015-07" db="EMBL/GenBank/DDBJ databases">
        <title>Draft Genome Sequence of Malassezia furfur CBS1878 and Malassezia pachydermatis CBS1879.</title>
        <authorList>
            <person name="Triana S."/>
            <person name="Ohm R."/>
            <person name="Gonzalez A."/>
            <person name="DeCock H."/>
            <person name="Restrepo S."/>
            <person name="Celis A."/>
        </authorList>
    </citation>
    <scope>NUCLEOTIDE SEQUENCE [LARGE SCALE GENOMIC DNA]</scope>
    <source>
        <strain evidence="1 2">CBS 1879</strain>
    </source>
</reference>
<dbReference type="EMBL" id="LGAV01000002">
    <property type="protein sequence ID" value="KOS15662.1"/>
    <property type="molecule type" value="Genomic_DNA"/>
</dbReference>
<dbReference type="VEuPathDB" id="FungiDB:Malapachy_2344"/>
<dbReference type="PANTHER" id="PTHR28360:SF1">
    <property type="entry name" value="DYNACTIN SUBUNIT 3"/>
    <property type="match status" value="1"/>
</dbReference>
<dbReference type="GO" id="GO:0061640">
    <property type="term" value="P:cytoskeleton-dependent cytokinesis"/>
    <property type="evidence" value="ECO:0007669"/>
    <property type="project" value="InterPro"/>
</dbReference>
<name>A0A0M9VQL1_9BASI</name>
<accession>A0A0M9VQL1</accession>
<sequence length="186" mass="20687">MLSNNMDANAALALALRLEALERQVSACGSDETLPLESRVAQLSLAIDKATEPHASLQKLLKEACCIDDTLQAPNADETLLDPQSKLALVLDHDTRMRSFVAQMEACERLNDQGVAGAGRLATHESLQERLHVCAEQQKQHMHELDIMQRHITELATQYERYTDQLSHIFIALDKSIRKIEAAAMS</sequence>
<gene>
    <name evidence="1" type="ORF">Malapachy_2344</name>
</gene>
<comment type="caution">
    <text evidence="1">The sequence shown here is derived from an EMBL/GenBank/DDBJ whole genome shotgun (WGS) entry which is preliminary data.</text>
</comment>
<keyword evidence="2" id="KW-1185">Reference proteome</keyword>
<dbReference type="GeneID" id="28728711"/>
<dbReference type="Pfam" id="PF07426">
    <property type="entry name" value="Dynactin_p22"/>
    <property type="match status" value="1"/>
</dbReference>
<protein>
    <submittedName>
        <fullName evidence="1">Uncharacterized protein</fullName>
    </submittedName>
</protein>
<organism evidence="1 2">
    <name type="scientific">Malassezia pachydermatis</name>
    <dbReference type="NCBI Taxonomy" id="77020"/>
    <lineage>
        <taxon>Eukaryota</taxon>
        <taxon>Fungi</taxon>
        <taxon>Dikarya</taxon>
        <taxon>Basidiomycota</taxon>
        <taxon>Ustilaginomycotina</taxon>
        <taxon>Malasseziomycetes</taxon>
        <taxon>Malasseziales</taxon>
        <taxon>Malasseziaceae</taxon>
        <taxon>Malassezia</taxon>
    </lineage>
</organism>
<proteinExistence type="predicted"/>
<dbReference type="PANTHER" id="PTHR28360">
    <property type="entry name" value="DYNACTIN SUBUNIT 3"/>
    <property type="match status" value="1"/>
</dbReference>
<evidence type="ECO:0000313" key="1">
    <source>
        <dbReference type="EMBL" id="KOS15662.1"/>
    </source>
</evidence>
<evidence type="ECO:0000313" key="2">
    <source>
        <dbReference type="Proteomes" id="UP000037751"/>
    </source>
</evidence>